<keyword evidence="1" id="KW-1133">Transmembrane helix</keyword>
<dbReference type="OrthoDB" id="573709at2"/>
<organism evidence="2 3">
    <name type="scientific">Stenomitos frigidus ULC18</name>
    <dbReference type="NCBI Taxonomy" id="2107698"/>
    <lineage>
        <taxon>Bacteria</taxon>
        <taxon>Bacillati</taxon>
        <taxon>Cyanobacteriota</taxon>
        <taxon>Cyanophyceae</taxon>
        <taxon>Leptolyngbyales</taxon>
        <taxon>Leptolyngbyaceae</taxon>
        <taxon>Stenomitos</taxon>
    </lineage>
</organism>
<feature type="transmembrane region" description="Helical" evidence="1">
    <location>
        <begin position="55"/>
        <end position="75"/>
    </location>
</feature>
<dbReference type="AlphaFoldDB" id="A0A2T1E2B0"/>
<evidence type="ECO:0000313" key="3">
    <source>
        <dbReference type="Proteomes" id="UP000239576"/>
    </source>
</evidence>
<evidence type="ECO:0000313" key="2">
    <source>
        <dbReference type="EMBL" id="PSB26878.1"/>
    </source>
</evidence>
<gene>
    <name evidence="2" type="ORF">C7B82_18740</name>
</gene>
<comment type="caution">
    <text evidence="2">The sequence shown here is derived from an EMBL/GenBank/DDBJ whole genome shotgun (WGS) entry which is preliminary data.</text>
</comment>
<sequence length="157" mass="17942">MTSPKDANRDYWIKQSEMLQNAIARMANNSLEVKKVGIAVWAAIVGFGFTTTNRYLFLLAFIAFALFGVLDLYYLDLERKFRDNFNRLTRMISGYITSEDDAWIEKVKGNFLKPDGSTKFLDRMPTTLQSWSNLPYLITFLVTILLLALPLPASPSK</sequence>
<reference evidence="2 3" key="2">
    <citation type="submission" date="2018-03" db="EMBL/GenBank/DDBJ databases">
        <title>The ancient ancestry and fast evolution of plastids.</title>
        <authorList>
            <person name="Moore K.R."/>
            <person name="Magnabosco C."/>
            <person name="Momper L."/>
            <person name="Gold D.A."/>
            <person name="Bosak T."/>
            <person name="Fournier G.P."/>
        </authorList>
    </citation>
    <scope>NUCLEOTIDE SEQUENCE [LARGE SCALE GENOMIC DNA]</scope>
    <source>
        <strain evidence="2 3">ULC18</strain>
    </source>
</reference>
<keyword evidence="1" id="KW-0472">Membrane</keyword>
<proteinExistence type="predicted"/>
<dbReference type="Proteomes" id="UP000239576">
    <property type="component" value="Unassembled WGS sequence"/>
</dbReference>
<protein>
    <submittedName>
        <fullName evidence="2">Uncharacterized protein</fullName>
    </submittedName>
</protein>
<keyword evidence="1" id="KW-0812">Transmembrane</keyword>
<dbReference type="EMBL" id="PVWK01000099">
    <property type="protein sequence ID" value="PSB26878.1"/>
    <property type="molecule type" value="Genomic_DNA"/>
</dbReference>
<dbReference type="RefSeq" id="WP_106257791.1">
    <property type="nucleotide sequence ID" value="NZ_CAWNSW010000139.1"/>
</dbReference>
<accession>A0A2T1E2B0</accession>
<name>A0A2T1E2B0_9CYAN</name>
<feature type="transmembrane region" description="Helical" evidence="1">
    <location>
        <begin position="133"/>
        <end position="153"/>
    </location>
</feature>
<reference evidence="3" key="1">
    <citation type="submission" date="2018-02" db="EMBL/GenBank/DDBJ databases">
        <authorList>
            <person name="Moore K."/>
            <person name="Momper L."/>
        </authorList>
    </citation>
    <scope>NUCLEOTIDE SEQUENCE [LARGE SCALE GENOMIC DNA]</scope>
    <source>
        <strain evidence="3">ULC18</strain>
    </source>
</reference>
<evidence type="ECO:0000256" key="1">
    <source>
        <dbReference type="SAM" id="Phobius"/>
    </source>
</evidence>
<keyword evidence="3" id="KW-1185">Reference proteome</keyword>